<feature type="region of interest" description="Disordered" evidence="1">
    <location>
        <begin position="205"/>
        <end position="224"/>
    </location>
</feature>
<feature type="compositionally biased region" description="Acidic residues" evidence="1">
    <location>
        <begin position="208"/>
        <end position="224"/>
    </location>
</feature>
<proteinExistence type="predicted"/>
<feature type="region of interest" description="Disordered" evidence="1">
    <location>
        <begin position="1"/>
        <end position="22"/>
    </location>
</feature>
<dbReference type="AlphaFoldDB" id="A0AAD7AU84"/>
<evidence type="ECO:0000313" key="3">
    <source>
        <dbReference type="Proteomes" id="UP001218218"/>
    </source>
</evidence>
<reference evidence="2" key="1">
    <citation type="submission" date="2023-03" db="EMBL/GenBank/DDBJ databases">
        <title>Massive genome expansion in bonnet fungi (Mycena s.s.) driven by repeated elements and novel gene families across ecological guilds.</title>
        <authorList>
            <consortium name="Lawrence Berkeley National Laboratory"/>
            <person name="Harder C.B."/>
            <person name="Miyauchi S."/>
            <person name="Viragh M."/>
            <person name="Kuo A."/>
            <person name="Thoen E."/>
            <person name="Andreopoulos B."/>
            <person name="Lu D."/>
            <person name="Skrede I."/>
            <person name="Drula E."/>
            <person name="Henrissat B."/>
            <person name="Morin E."/>
            <person name="Kohler A."/>
            <person name="Barry K."/>
            <person name="LaButti K."/>
            <person name="Morin E."/>
            <person name="Salamov A."/>
            <person name="Lipzen A."/>
            <person name="Mereny Z."/>
            <person name="Hegedus B."/>
            <person name="Baldrian P."/>
            <person name="Stursova M."/>
            <person name="Weitz H."/>
            <person name="Taylor A."/>
            <person name="Grigoriev I.V."/>
            <person name="Nagy L.G."/>
            <person name="Martin F."/>
            <person name="Kauserud H."/>
        </authorList>
    </citation>
    <scope>NUCLEOTIDE SEQUENCE</scope>
    <source>
        <strain evidence="2">CBHHK002</strain>
    </source>
</reference>
<evidence type="ECO:0000313" key="2">
    <source>
        <dbReference type="EMBL" id="KAJ7368157.1"/>
    </source>
</evidence>
<protein>
    <submittedName>
        <fullName evidence="2">Uncharacterized protein</fullName>
    </submittedName>
</protein>
<dbReference type="Proteomes" id="UP001218218">
    <property type="component" value="Unassembled WGS sequence"/>
</dbReference>
<comment type="caution">
    <text evidence="2">The sequence shown here is derived from an EMBL/GenBank/DDBJ whole genome shotgun (WGS) entry which is preliminary data.</text>
</comment>
<keyword evidence="3" id="KW-1185">Reference proteome</keyword>
<accession>A0AAD7AU84</accession>
<organism evidence="2 3">
    <name type="scientific">Mycena albidolilacea</name>
    <dbReference type="NCBI Taxonomy" id="1033008"/>
    <lineage>
        <taxon>Eukaryota</taxon>
        <taxon>Fungi</taxon>
        <taxon>Dikarya</taxon>
        <taxon>Basidiomycota</taxon>
        <taxon>Agaricomycotina</taxon>
        <taxon>Agaricomycetes</taxon>
        <taxon>Agaricomycetidae</taxon>
        <taxon>Agaricales</taxon>
        <taxon>Marasmiineae</taxon>
        <taxon>Mycenaceae</taxon>
        <taxon>Mycena</taxon>
    </lineage>
</organism>
<name>A0AAD7AU84_9AGAR</name>
<dbReference type="EMBL" id="JARIHO010000001">
    <property type="protein sequence ID" value="KAJ7368157.1"/>
    <property type="molecule type" value="Genomic_DNA"/>
</dbReference>
<gene>
    <name evidence="2" type="ORF">DFH08DRAFT_947104</name>
</gene>
<feature type="region of interest" description="Disordered" evidence="1">
    <location>
        <begin position="45"/>
        <end position="70"/>
    </location>
</feature>
<evidence type="ECO:0000256" key="1">
    <source>
        <dbReference type="SAM" id="MobiDB-lite"/>
    </source>
</evidence>
<sequence>MRHKTVLPTGFRPSPKPKRTPISEMSLRELQDLHNTNARLLSSPYVSPLHIRGPPSPRARRSRESTSADAQRWMVRVTSEQAAVEGRLLELGMDARMDAISTELKNTAIKGEEDMNVDPPPVPFSNARLEAKRKALSRFGPSDPGTHSMSMREAIELEQRAHREDKERQERLLEKKKRMGMAIPGEQLTMKEREARIWRFMNYKPSDSDLEDEDEDEYDEDDQDPAAWFVDQEEDGRKGQLIVEPDVEEYGDIIRIDSSRLPSSYSTFYEPRDEGD</sequence>